<dbReference type="Gene3D" id="3.40.630.30">
    <property type="match status" value="1"/>
</dbReference>
<evidence type="ECO:0000313" key="5">
    <source>
        <dbReference type="EMBL" id="PLC54490.1"/>
    </source>
</evidence>
<evidence type="ECO:0000256" key="1">
    <source>
        <dbReference type="ARBA" id="ARBA00008694"/>
    </source>
</evidence>
<accession>A0A2N4UHL2</accession>
<evidence type="ECO:0000256" key="2">
    <source>
        <dbReference type="ARBA" id="ARBA00022679"/>
    </source>
</evidence>
<evidence type="ECO:0000313" key="6">
    <source>
        <dbReference type="Proteomes" id="UP000234328"/>
    </source>
</evidence>
<evidence type="ECO:0000256" key="3">
    <source>
        <dbReference type="ARBA" id="ARBA00023315"/>
    </source>
</evidence>
<dbReference type="InterPro" id="IPR051016">
    <property type="entry name" value="Diverse_Substrate_AcTransf"/>
</dbReference>
<dbReference type="PANTHER" id="PTHR10545:SF29">
    <property type="entry name" value="GH14572P-RELATED"/>
    <property type="match status" value="1"/>
</dbReference>
<dbReference type="CDD" id="cd04301">
    <property type="entry name" value="NAT_SF"/>
    <property type="match status" value="1"/>
</dbReference>
<dbReference type="OrthoDB" id="5295305at2"/>
<proteinExistence type="inferred from homology"/>
<dbReference type="AlphaFoldDB" id="A0A2N4UHL2"/>
<dbReference type="EMBL" id="PDNV01000004">
    <property type="protein sequence ID" value="PLC54490.1"/>
    <property type="molecule type" value="Genomic_DNA"/>
</dbReference>
<dbReference type="InterPro" id="IPR000182">
    <property type="entry name" value="GNAT_dom"/>
</dbReference>
<organism evidence="5 6">
    <name type="scientific">Pollutimonas nitritireducens</name>
    <dbReference type="NCBI Taxonomy" id="2045209"/>
    <lineage>
        <taxon>Bacteria</taxon>
        <taxon>Pseudomonadati</taxon>
        <taxon>Pseudomonadota</taxon>
        <taxon>Betaproteobacteria</taxon>
        <taxon>Burkholderiales</taxon>
        <taxon>Alcaligenaceae</taxon>
        <taxon>Pollutimonas</taxon>
    </lineage>
</organism>
<keyword evidence="2 5" id="KW-0808">Transferase</keyword>
<gene>
    <name evidence="5" type="ORF">CR155_06860</name>
</gene>
<dbReference type="InterPro" id="IPR016181">
    <property type="entry name" value="Acyl_CoA_acyltransferase"/>
</dbReference>
<dbReference type="PANTHER" id="PTHR10545">
    <property type="entry name" value="DIAMINE N-ACETYLTRANSFERASE"/>
    <property type="match status" value="1"/>
</dbReference>
<feature type="domain" description="N-acetyltransferase" evidence="4">
    <location>
        <begin position="1"/>
        <end position="135"/>
    </location>
</feature>
<name>A0A2N4UHL2_9BURK</name>
<sequence length="142" mass="16294">MLEMARFEKLTDIFKATEASLKDSFFGERPAANCLVAHPVEDEATPVAYIIWFHNYSSFLDKQGLYLEDVYVQPAHRGKGVGKMVLKHLAKLALDLDCGRFEWTVLDWNQNAIDFYKHHGADILPEWRIVRVTGDALQRLAQ</sequence>
<keyword evidence="6" id="KW-1185">Reference proteome</keyword>
<comment type="similarity">
    <text evidence="1">Belongs to the acetyltransferase family.</text>
</comment>
<keyword evidence="3" id="KW-0012">Acyltransferase</keyword>
<protein>
    <submittedName>
        <fullName evidence="5">GNAT family N-acetyltransferase</fullName>
    </submittedName>
</protein>
<dbReference type="Proteomes" id="UP000234328">
    <property type="component" value="Unassembled WGS sequence"/>
</dbReference>
<dbReference type="Pfam" id="PF00583">
    <property type="entry name" value="Acetyltransf_1"/>
    <property type="match status" value="1"/>
</dbReference>
<reference evidence="5 6" key="1">
    <citation type="submission" date="2017-10" db="EMBL/GenBank/DDBJ databases">
        <title>Two draft genome sequences of Pusillimonas sp. strains isolated from a nitrate- and radionuclide-contaminated groundwater in Russia.</title>
        <authorList>
            <person name="Grouzdev D.S."/>
            <person name="Tourova T.P."/>
            <person name="Goeva M.A."/>
            <person name="Babich T.L."/>
            <person name="Sokolova D.S."/>
            <person name="Abdullin R."/>
            <person name="Poltaraus A.B."/>
            <person name="Toshchakov S.V."/>
            <person name="Nazina T.N."/>
        </authorList>
    </citation>
    <scope>NUCLEOTIDE SEQUENCE [LARGE SCALE GENOMIC DNA]</scope>
    <source>
        <strain evidence="5 6">JR1/69-2-13</strain>
    </source>
</reference>
<dbReference type="RefSeq" id="WP_102069259.1">
    <property type="nucleotide sequence ID" value="NZ_PDNV01000004.1"/>
</dbReference>
<dbReference type="SUPFAM" id="SSF55729">
    <property type="entry name" value="Acyl-CoA N-acyltransferases (Nat)"/>
    <property type="match status" value="1"/>
</dbReference>
<dbReference type="FunFam" id="3.40.630.30:FF:000064">
    <property type="entry name" value="GNAT family acetyltransferase"/>
    <property type="match status" value="1"/>
</dbReference>
<dbReference type="GO" id="GO:0008080">
    <property type="term" value="F:N-acetyltransferase activity"/>
    <property type="evidence" value="ECO:0007669"/>
    <property type="project" value="TreeGrafter"/>
</dbReference>
<comment type="caution">
    <text evidence="5">The sequence shown here is derived from an EMBL/GenBank/DDBJ whole genome shotgun (WGS) entry which is preliminary data.</text>
</comment>
<dbReference type="PROSITE" id="PS51186">
    <property type="entry name" value="GNAT"/>
    <property type="match status" value="1"/>
</dbReference>
<evidence type="ECO:0000259" key="4">
    <source>
        <dbReference type="PROSITE" id="PS51186"/>
    </source>
</evidence>